<name>A0ABV8SW07_9GAMM</name>
<sequence length="165" mass="18071">MPARPTPTLGTLLRHLIEKLDGAVEQSYVESGLAYRPRYTPVMRALMESGPTSIRSISRSAGITHSAASQTVAQMVEKGLVQLEPGSDARERIVALTPVAKAMIPKLEQHWRATNDAARMLDSELSTPLSDLLREAIAALDRASFTQRIDAASLKHKRSKSRKKA</sequence>
<dbReference type="Pfam" id="PF12802">
    <property type="entry name" value="MarR_2"/>
    <property type="match status" value="1"/>
</dbReference>
<dbReference type="RefSeq" id="WP_380600668.1">
    <property type="nucleotide sequence ID" value="NZ_JBHSDU010000010.1"/>
</dbReference>
<dbReference type="Proteomes" id="UP001595904">
    <property type="component" value="Unassembled WGS sequence"/>
</dbReference>
<dbReference type="InterPro" id="IPR000835">
    <property type="entry name" value="HTH_MarR-typ"/>
</dbReference>
<evidence type="ECO:0000313" key="2">
    <source>
        <dbReference type="EMBL" id="MFC4311809.1"/>
    </source>
</evidence>
<keyword evidence="3" id="KW-1185">Reference proteome</keyword>
<protein>
    <submittedName>
        <fullName evidence="2">MarR family winged helix-turn-helix transcriptional regulator</fullName>
    </submittedName>
</protein>
<feature type="domain" description="HTH marR-type" evidence="1">
    <location>
        <begin position="26"/>
        <end position="125"/>
    </location>
</feature>
<organism evidence="2 3">
    <name type="scientific">Steroidobacter flavus</name>
    <dbReference type="NCBI Taxonomy" id="1842136"/>
    <lineage>
        <taxon>Bacteria</taxon>
        <taxon>Pseudomonadati</taxon>
        <taxon>Pseudomonadota</taxon>
        <taxon>Gammaproteobacteria</taxon>
        <taxon>Steroidobacterales</taxon>
        <taxon>Steroidobacteraceae</taxon>
        <taxon>Steroidobacter</taxon>
    </lineage>
</organism>
<dbReference type="SMART" id="SM00347">
    <property type="entry name" value="HTH_MARR"/>
    <property type="match status" value="1"/>
</dbReference>
<dbReference type="InterPro" id="IPR036388">
    <property type="entry name" value="WH-like_DNA-bd_sf"/>
</dbReference>
<reference evidence="3" key="1">
    <citation type="journal article" date="2019" name="Int. J. Syst. Evol. Microbiol.">
        <title>The Global Catalogue of Microorganisms (GCM) 10K type strain sequencing project: providing services to taxonomists for standard genome sequencing and annotation.</title>
        <authorList>
            <consortium name="The Broad Institute Genomics Platform"/>
            <consortium name="The Broad Institute Genome Sequencing Center for Infectious Disease"/>
            <person name="Wu L."/>
            <person name="Ma J."/>
        </authorList>
    </citation>
    <scope>NUCLEOTIDE SEQUENCE [LARGE SCALE GENOMIC DNA]</scope>
    <source>
        <strain evidence="3">CGMCC 1.10759</strain>
    </source>
</reference>
<dbReference type="EMBL" id="JBHSDU010000010">
    <property type="protein sequence ID" value="MFC4311809.1"/>
    <property type="molecule type" value="Genomic_DNA"/>
</dbReference>
<proteinExistence type="predicted"/>
<gene>
    <name evidence="2" type="ORF">ACFPN2_22180</name>
</gene>
<evidence type="ECO:0000259" key="1">
    <source>
        <dbReference type="SMART" id="SM00347"/>
    </source>
</evidence>
<comment type="caution">
    <text evidence="2">The sequence shown here is derived from an EMBL/GenBank/DDBJ whole genome shotgun (WGS) entry which is preliminary data.</text>
</comment>
<accession>A0ABV8SW07</accession>
<dbReference type="SUPFAM" id="SSF46785">
    <property type="entry name" value="Winged helix' DNA-binding domain"/>
    <property type="match status" value="1"/>
</dbReference>
<dbReference type="Gene3D" id="1.10.10.10">
    <property type="entry name" value="Winged helix-like DNA-binding domain superfamily/Winged helix DNA-binding domain"/>
    <property type="match status" value="1"/>
</dbReference>
<dbReference type="InterPro" id="IPR036390">
    <property type="entry name" value="WH_DNA-bd_sf"/>
</dbReference>
<evidence type="ECO:0000313" key="3">
    <source>
        <dbReference type="Proteomes" id="UP001595904"/>
    </source>
</evidence>